<organism evidence="11 12">
    <name type="scientific">Anaerosphaera aminiphila DSM 21120</name>
    <dbReference type="NCBI Taxonomy" id="1120995"/>
    <lineage>
        <taxon>Bacteria</taxon>
        <taxon>Bacillati</taxon>
        <taxon>Bacillota</taxon>
        <taxon>Tissierellia</taxon>
        <taxon>Tissierellales</taxon>
        <taxon>Peptoniphilaceae</taxon>
        <taxon>Anaerosphaera</taxon>
    </lineage>
</organism>
<evidence type="ECO:0000256" key="4">
    <source>
        <dbReference type="ARBA" id="ARBA00022763"/>
    </source>
</evidence>
<reference evidence="11 12" key="1">
    <citation type="submission" date="2016-11" db="EMBL/GenBank/DDBJ databases">
        <authorList>
            <person name="Jaros S."/>
            <person name="Januszkiewicz K."/>
            <person name="Wedrychowicz H."/>
        </authorList>
    </citation>
    <scope>NUCLEOTIDE SEQUENCE [LARGE SCALE GENOMIC DNA]</scope>
    <source>
        <strain evidence="11 12">DSM 21120</strain>
    </source>
</reference>
<evidence type="ECO:0000256" key="6">
    <source>
        <dbReference type="ARBA" id="ARBA00023204"/>
    </source>
</evidence>
<evidence type="ECO:0000256" key="3">
    <source>
        <dbReference type="ARBA" id="ARBA00022741"/>
    </source>
</evidence>
<evidence type="ECO:0000256" key="7">
    <source>
        <dbReference type="ARBA" id="ARBA00033408"/>
    </source>
</evidence>
<evidence type="ECO:0000259" key="10">
    <source>
        <dbReference type="Pfam" id="PF13476"/>
    </source>
</evidence>
<dbReference type="Proteomes" id="UP000184032">
    <property type="component" value="Unassembled WGS sequence"/>
</dbReference>
<dbReference type="PIRSF" id="PIRSF003128">
    <property type="entry name" value="RecN"/>
    <property type="match status" value="1"/>
</dbReference>
<comment type="similarity">
    <text evidence="1 8">Belongs to the RecN family.</text>
</comment>
<feature type="domain" description="Rad50/SbcC-type AAA" evidence="10">
    <location>
        <begin position="5"/>
        <end position="208"/>
    </location>
</feature>
<dbReference type="GO" id="GO:0009432">
    <property type="term" value="P:SOS response"/>
    <property type="evidence" value="ECO:0007669"/>
    <property type="project" value="TreeGrafter"/>
</dbReference>
<dbReference type="EMBL" id="FQXI01000001">
    <property type="protein sequence ID" value="SHG98216.1"/>
    <property type="molecule type" value="Genomic_DNA"/>
</dbReference>
<protein>
    <recommendedName>
        <fullName evidence="2 8">DNA repair protein RecN</fullName>
    </recommendedName>
    <alternativeName>
        <fullName evidence="7 8">Recombination protein N</fullName>
    </alternativeName>
</protein>
<evidence type="ECO:0000313" key="12">
    <source>
        <dbReference type="Proteomes" id="UP000184032"/>
    </source>
</evidence>
<keyword evidence="6 8" id="KW-0234">DNA repair</keyword>
<evidence type="ECO:0000256" key="2">
    <source>
        <dbReference type="ARBA" id="ARBA00021315"/>
    </source>
</evidence>
<proteinExistence type="inferred from homology"/>
<dbReference type="PANTHER" id="PTHR11059">
    <property type="entry name" value="DNA REPAIR PROTEIN RECN"/>
    <property type="match status" value="1"/>
</dbReference>
<feature type="coiled-coil region" evidence="9">
    <location>
        <begin position="338"/>
        <end position="398"/>
    </location>
</feature>
<evidence type="ECO:0000313" key="11">
    <source>
        <dbReference type="EMBL" id="SHG98216.1"/>
    </source>
</evidence>
<dbReference type="InterPro" id="IPR027417">
    <property type="entry name" value="P-loop_NTPase"/>
</dbReference>
<evidence type="ECO:0000256" key="8">
    <source>
        <dbReference type="PIRNR" id="PIRNR003128"/>
    </source>
</evidence>
<evidence type="ECO:0000256" key="1">
    <source>
        <dbReference type="ARBA" id="ARBA00009441"/>
    </source>
</evidence>
<dbReference type="GO" id="GO:0043590">
    <property type="term" value="C:bacterial nucleoid"/>
    <property type="evidence" value="ECO:0007669"/>
    <property type="project" value="TreeGrafter"/>
</dbReference>
<sequence length="553" mass="62932">MLLELNIKNFAIIEDLRVEFEKGLNVITGETGSGKSIIIDALSIVLGQRATKDIIKTGKDYAFIEAIFTDENNILSDFLIQNNIEASEVIIISKEIKVDRPSITKINGRTVTTSVLSKITSKLIDIFAQHENVSLMNVQNQKKLIDFFGDEEHVKTLKILGELVEEIQVLESNYHSNLELEKDKDREMDLLKYQIEEINSANLTIEDDEKVESEFKMLNNISHISNSINESINIINSDYNSANIEDLLDTVVVNISDALKFDDELESTYKDLEDIRYRLKEISSSLGLYLSAIDYSEERYKTLEDRLNTVNNLKKKYGNTVLDIKEYLKKVSNRLSFLENYENEINKQREEIEALKDKSLKLALIISESRKKISKILEKDIERELRELNIKNAKFKINISKKELSKDGIDGIEFMISTNIGEDYKSFSKTASGGEMSRIMLGFKSIIAKKDNIGTLIFDEIDTGISGETAQIVGNKIKALSRDIQIIVISHLPQIVSLGDVHFSIRKEERGNVTFSNIKKLNEEERVLELARLIGGKDITQTALRVAKEMLEK</sequence>
<keyword evidence="5" id="KW-0067">ATP-binding</keyword>
<keyword evidence="9" id="KW-0175">Coiled coil</keyword>
<dbReference type="RefSeq" id="WP_073182959.1">
    <property type="nucleotide sequence ID" value="NZ_FQXI01000001.1"/>
</dbReference>
<dbReference type="CDD" id="cd03241">
    <property type="entry name" value="ABC_RecN"/>
    <property type="match status" value="2"/>
</dbReference>
<evidence type="ECO:0000256" key="9">
    <source>
        <dbReference type="SAM" id="Coils"/>
    </source>
</evidence>
<dbReference type="PANTHER" id="PTHR11059:SF0">
    <property type="entry name" value="DNA REPAIR PROTEIN RECN"/>
    <property type="match status" value="1"/>
</dbReference>
<comment type="function">
    <text evidence="8">May be involved in recombinational repair of damaged DNA.</text>
</comment>
<dbReference type="SUPFAM" id="SSF52540">
    <property type="entry name" value="P-loop containing nucleoside triphosphate hydrolases"/>
    <property type="match status" value="1"/>
</dbReference>
<dbReference type="InterPro" id="IPR004604">
    <property type="entry name" value="DNA_recomb/repair_RecN"/>
</dbReference>
<dbReference type="InterPro" id="IPR038729">
    <property type="entry name" value="Rad50/SbcC_AAA"/>
</dbReference>
<dbReference type="Gene3D" id="3.40.50.300">
    <property type="entry name" value="P-loop containing nucleotide triphosphate hydrolases"/>
    <property type="match status" value="2"/>
</dbReference>
<accession>A0A1M5P8W3</accession>
<keyword evidence="4 8" id="KW-0227">DNA damage</keyword>
<dbReference type="AlphaFoldDB" id="A0A1M5P8W3"/>
<dbReference type="Pfam" id="PF13476">
    <property type="entry name" value="AAA_23"/>
    <property type="match status" value="1"/>
</dbReference>
<dbReference type="OrthoDB" id="9806954at2"/>
<dbReference type="GO" id="GO:0006310">
    <property type="term" value="P:DNA recombination"/>
    <property type="evidence" value="ECO:0007669"/>
    <property type="project" value="InterPro"/>
</dbReference>
<name>A0A1M5P8W3_9FIRM</name>
<keyword evidence="3" id="KW-0547">Nucleotide-binding</keyword>
<dbReference type="GO" id="GO:0005524">
    <property type="term" value="F:ATP binding"/>
    <property type="evidence" value="ECO:0007669"/>
    <property type="project" value="UniProtKB-KW"/>
</dbReference>
<dbReference type="STRING" id="1120995.SAMN02745245_00226"/>
<evidence type="ECO:0000256" key="5">
    <source>
        <dbReference type="ARBA" id="ARBA00022840"/>
    </source>
</evidence>
<dbReference type="NCBIfam" id="TIGR00634">
    <property type="entry name" value="recN"/>
    <property type="match status" value="1"/>
</dbReference>
<gene>
    <name evidence="11" type="ORF">SAMN02745245_00226</name>
</gene>
<keyword evidence="12" id="KW-1185">Reference proteome</keyword>
<dbReference type="GO" id="GO:0006281">
    <property type="term" value="P:DNA repair"/>
    <property type="evidence" value="ECO:0007669"/>
    <property type="project" value="UniProtKB-KW"/>
</dbReference>